<dbReference type="Proteomes" id="UP001595607">
    <property type="component" value="Unassembled WGS sequence"/>
</dbReference>
<dbReference type="PANTHER" id="PTHR30255:SF2">
    <property type="entry name" value="SINGLE-STRANDED-DNA-SPECIFIC EXONUCLEASE RECJ"/>
    <property type="match status" value="1"/>
</dbReference>
<feature type="domain" description="DHHA1" evidence="8">
    <location>
        <begin position="375"/>
        <end position="467"/>
    </location>
</feature>
<evidence type="ECO:0000313" key="10">
    <source>
        <dbReference type="EMBL" id="MFC3302678.1"/>
    </source>
</evidence>
<evidence type="ECO:0000259" key="8">
    <source>
        <dbReference type="Pfam" id="PF02272"/>
    </source>
</evidence>
<feature type="coiled-coil region" evidence="6">
    <location>
        <begin position="335"/>
        <end position="362"/>
    </location>
</feature>
<dbReference type="Gene3D" id="3.90.1640.30">
    <property type="match status" value="1"/>
</dbReference>
<keyword evidence="6" id="KW-0175">Coiled coil</keyword>
<dbReference type="EMBL" id="JBHRVA010000002">
    <property type="protein sequence ID" value="MFC3302678.1"/>
    <property type="molecule type" value="Genomic_DNA"/>
</dbReference>
<evidence type="ECO:0000256" key="2">
    <source>
        <dbReference type="ARBA" id="ARBA00019841"/>
    </source>
</evidence>
<keyword evidence="5 10" id="KW-0269">Exonuclease</keyword>
<evidence type="ECO:0000256" key="4">
    <source>
        <dbReference type="ARBA" id="ARBA00022801"/>
    </source>
</evidence>
<dbReference type="InterPro" id="IPR041122">
    <property type="entry name" value="RecJ_OB"/>
</dbReference>
<evidence type="ECO:0000259" key="7">
    <source>
        <dbReference type="Pfam" id="PF01368"/>
    </source>
</evidence>
<gene>
    <name evidence="10" type="primary">recJ</name>
    <name evidence="10" type="ORF">ACFONP_08025</name>
</gene>
<keyword evidence="11" id="KW-1185">Reference proteome</keyword>
<feature type="domain" description="RecJ OB" evidence="9">
    <location>
        <begin position="483"/>
        <end position="591"/>
    </location>
</feature>
<dbReference type="RefSeq" id="WP_189571221.1">
    <property type="nucleotide sequence ID" value="NZ_BMXU01000001.1"/>
</dbReference>
<organism evidence="10 11">
    <name type="scientific">Parvularcula lutaonensis</name>
    <dbReference type="NCBI Taxonomy" id="491923"/>
    <lineage>
        <taxon>Bacteria</taxon>
        <taxon>Pseudomonadati</taxon>
        <taxon>Pseudomonadota</taxon>
        <taxon>Alphaproteobacteria</taxon>
        <taxon>Parvularculales</taxon>
        <taxon>Parvularculaceae</taxon>
        <taxon>Parvularcula</taxon>
    </lineage>
</organism>
<dbReference type="Pfam" id="PF01368">
    <property type="entry name" value="DHH"/>
    <property type="match status" value="1"/>
</dbReference>
<evidence type="ECO:0000256" key="6">
    <source>
        <dbReference type="SAM" id="Coils"/>
    </source>
</evidence>
<dbReference type="NCBIfam" id="TIGR00644">
    <property type="entry name" value="recJ"/>
    <property type="match status" value="1"/>
</dbReference>
<dbReference type="Pfam" id="PF02272">
    <property type="entry name" value="DHHA1"/>
    <property type="match status" value="1"/>
</dbReference>
<sequence length="599" mass="63208">MPLDSFSDAPLLGVSRSASGRIWRQRPVCRRTADLAVQRYGIDALLADVLVGRGVAAEEIEAHLAPSLRQSLPDPSVLMEMDVAAERLADAVQRGETIGIFGDYDVDGTTASALLYRYLRSIGAEPVVHLPDRFTEGYGPSREGFRSLEERGASVIVTVDCGSNHGDIVGASSADVLVLDHHLMWERPEVFALVNPQRPGDTSGLGGLSAGGIAFMTMVATNRVLRGRGWFQTRPEPKIIQSLDLVALSLICDVMPLKGLTRTLVAQGLKLLGDLEHGQGGNPGLRALAAEAGLSGAAQASHFGFQIGPRINAAGRIGHARIAFDLLTTDETSRAATIAAKLEALNKERRRLEDQVRREALQQVDAQDLPEDAPIVAAGEGWHPGVVGIVAGRLKERYNRPAFAIAMQDGEGTGSGRSVPGVDLGSAVSEAAKLGIITGGGGHAMAAGLSLTEAQIAPFREFMAEKLSRAVASATEEHPLILDGVVGIGAVHGTTCKALGPAGPFGNGNPEPRFALADVVIRHARPVGERHLSITIEDKVGKTARGIAFGVVGEPLGDLLDSGDRRRLHLAGRITPDTWRGGEAAQFELDDASEASPEL</sequence>
<name>A0ABV7MCB4_9PROT</name>
<proteinExistence type="inferred from homology"/>
<comment type="similarity">
    <text evidence="1">Belongs to the RecJ family.</text>
</comment>
<dbReference type="GO" id="GO:0004527">
    <property type="term" value="F:exonuclease activity"/>
    <property type="evidence" value="ECO:0007669"/>
    <property type="project" value="UniProtKB-KW"/>
</dbReference>
<dbReference type="Gene3D" id="3.10.310.30">
    <property type="match status" value="1"/>
</dbReference>
<dbReference type="SUPFAM" id="SSF64182">
    <property type="entry name" value="DHH phosphoesterases"/>
    <property type="match status" value="1"/>
</dbReference>
<feature type="domain" description="DDH" evidence="7">
    <location>
        <begin position="98"/>
        <end position="219"/>
    </location>
</feature>
<evidence type="ECO:0000259" key="9">
    <source>
        <dbReference type="Pfam" id="PF17768"/>
    </source>
</evidence>
<evidence type="ECO:0000313" key="11">
    <source>
        <dbReference type="Proteomes" id="UP001595607"/>
    </source>
</evidence>
<dbReference type="InterPro" id="IPR051673">
    <property type="entry name" value="SSDNA_exonuclease_RecJ"/>
</dbReference>
<protein>
    <recommendedName>
        <fullName evidence="2">Single-stranded-DNA-specific exonuclease RecJ</fullName>
    </recommendedName>
</protein>
<reference evidence="11" key="1">
    <citation type="journal article" date="2019" name="Int. J. Syst. Evol. Microbiol.">
        <title>The Global Catalogue of Microorganisms (GCM) 10K type strain sequencing project: providing services to taxonomists for standard genome sequencing and annotation.</title>
        <authorList>
            <consortium name="The Broad Institute Genomics Platform"/>
            <consortium name="The Broad Institute Genome Sequencing Center for Infectious Disease"/>
            <person name="Wu L."/>
            <person name="Ma J."/>
        </authorList>
    </citation>
    <scope>NUCLEOTIDE SEQUENCE [LARGE SCALE GENOMIC DNA]</scope>
    <source>
        <strain evidence="11">KCTC 22245</strain>
    </source>
</reference>
<evidence type="ECO:0000256" key="5">
    <source>
        <dbReference type="ARBA" id="ARBA00022839"/>
    </source>
</evidence>
<evidence type="ECO:0000256" key="1">
    <source>
        <dbReference type="ARBA" id="ARBA00005915"/>
    </source>
</evidence>
<evidence type="ECO:0000256" key="3">
    <source>
        <dbReference type="ARBA" id="ARBA00022722"/>
    </source>
</evidence>
<accession>A0ABV7MCB4</accession>
<dbReference type="InterPro" id="IPR004610">
    <property type="entry name" value="RecJ"/>
</dbReference>
<dbReference type="Pfam" id="PF17768">
    <property type="entry name" value="RecJ_OB"/>
    <property type="match status" value="1"/>
</dbReference>
<keyword evidence="4" id="KW-0378">Hydrolase</keyword>
<keyword evidence="3" id="KW-0540">Nuclease</keyword>
<dbReference type="InterPro" id="IPR003156">
    <property type="entry name" value="DHHA1_dom"/>
</dbReference>
<dbReference type="InterPro" id="IPR038763">
    <property type="entry name" value="DHH_sf"/>
</dbReference>
<dbReference type="InterPro" id="IPR001667">
    <property type="entry name" value="DDH_dom"/>
</dbReference>
<dbReference type="PANTHER" id="PTHR30255">
    <property type="entry name" value="SINGLE-STRANDED-DNA-SPECIFIC EXONUCLEASE RECJ"/>
    <property type="match status" value="1"/>
</dbReference>
<comment type="caution">
    <text evidence="10">The sequence shown here is derived from an EMBL/GenBank/DDBJ whole genome shotgun (WGS) entry which is preliminary data.</text>
</comment>